<evidence type="ECO:0000313" key="4">
    <source>
        <dbReference type="Proteomes" id="UP001500943"/>
    </source>
</evidence>
<accession>A0ABN1VLN1</accession>
<organism evidence="3 4">
    <name type="scientific">Rhodoglobus aureus</name>
    <dbReference type="NCBI Taxonomy" id="191497"/>
    <lineage>
        <taxon>Bacteria</taxon>
        <taxon>Bacillati</taxon>
        <taxon>Actinomycetota</taxon>
        <taxon>Actinomycetes</taxon>
        <taxon>Micrococcales</taxon>
        <taxon>Microbacteriaceae</taxon>
        <taxon>Rhodoglobus</taxon>
    </lineage>
</organism>
<dbReference type="PANTHER" id="PTHR37312">
    <property type="entry name" value="MEMBRANE-BOUND ACYLTRANSFERASE YKRP-RELATED"/>
    <property type="match status" value="1"/>
</dbReference>
<sequence>MTGVSLSPPRAARVPSVRMPHWDNARFLAVTLVVIGHGIQRLTYDSNYALALYLFIYAFHMPAFAIISGYFSKPGPPSALQMRRVLTDILLPYFIMEAIWALVKFFAEGETDLNPSKPSWTLWFLLALGIFRLILPYLALLRWPLAWAVIGSIGVGYFDNVDSTFSLSRAIGILPFFVLGWKLREWGVIERWQTATRSVWLYRGLAVTVFAGWLAIILSNIDLWRTIDLRFWFFYDDSYQGLGESQWFAGGVRLGLIVLAVILSAAFFSLVPRRHTWITDAGQATMYVYLLHSFVLYPLRESGLLQDERASAMWLLSLVLASIGVALVLSAPIVKKIFHHIIEPKPRWFFAPLPDDSAPPAKKP</sequence>
<keyword evidence="3" id="KW-0012">Acyltransferase</keyword>
<dbReference type="PANTHER" id="PTHR37312:SF1">
    <property type="entry name" value="MEMBRANE-BOUND ACYLTRANSFERASE YKRP-RELATED"/>
    <property type="match status" value="1"/>
</dbReference>
<dbReference type="InterPro" id="IPR052734">
    <property type="entry name" value="Nod_factor_acetyltransferase"/>
</dbReference>
<comment type="caution">
    <text evidence="3">The sequence shown here is derived from an EMBL/GenBank/DDBJ whole genome shotgun (WGS) entry which is preliminary data.</text>
</comment>
<keyword evidence="1" id="KW-0812">Transmembrane</keyword>
<name>A0ABN1VLN1_9MICO</name>
<feature type="transmembrane region" description="Helical" evidence="1">
    <location>
        <begin position="247"/>
        <end position="272"/>
    </location>
</feature>
<gene>
    <name evidence="3" type="ORF">GCM10009655_14450</name>
</gene>
<keyword evidence="3" id="KW-0808">Transferase</keyword>
<protein>
    <submittedName>
        <fullName evidence="3">Acyltransferase family protein</fullName>
    </submittedName>
</protein>
<evidence type="ECO:0000313" key="3">
    <source>
        <dbReference type="EMBL" id="GAA1216261.1"/>
    </source>
</evidence>
<evidence type="ECO:0000259" key="2">
    <source>
        <dbReference type="Pfam" id="PF01757"/>
    </source>
</evidence>
<feature type="transmembrane region" description="Helical" evidence="1">
    <location>
        <begin position="204"/>
        <end position="227"/>
    </location>
</feature>
<dbReference type="InterPro" id="IPR002656">
    <property type="entry name" value="Acyl_transf_3_dom"/>
</dbReference>
<reference evidence="3 4" key="1">
    <citation type="journal article" date="2019" name="Int. J. Syst. Evol. Microbiol.">
        <title>The Global Catalogue of Microorganisms (GCM) 10K type strain sequencing project: providing services to taxonomists for standard genome sequencing and annotation.</title>
        <authorList>
            <consortium name="The Broad Institute Genomics Platform"/>
            <consortium name="The Broad Institute Genome Sequencing Center for Infectious Disease"/>
            <person name="Wu L."/>
            <person name="Ma J."/>
        </authorList>
    </citation>
    <scope>NUCLEOTIDE SEQUENCE [LARGE SCALE GENOMIC DNA]</scope>
    <source>
        <strain evidence="3 4">JCM 12762</strain>
    </source>
</reference>
<dbReference type="EMBL" id="BAAAKW010000027">
    <property type="protein sequence ID" value="GAA1216261.1"/>
    <property type="molecule type" value="Genomic_DNA"/>
</dbReference>
<feature type="transmembrane region" description="Helical" evidence="1">
    <location>
        <begin position="119"/>
        <end position="135"/>
    </location>
</feature>
<keyword evidence="1" id="KW-0472">Membrane</keyword>
<evidence type="ECO:0000256" key="1">
    <source>
        <dbReference type="SAM" id="Phobius"/>
    </source>
</evidence>
<dbReference type="Pfam" id="PF01757">
    <property type="entry name" value="Acyl_transf_3"/>
    <property type="match status" value="1"/>
</dbReference>
<feature type="transmembrane region" description="Helical" evidence="1">
    <location>
        <begin position="50"/>
        <end position="73"/>
    </location>
</feature>
<feature type="domain" description="Acyltransferase 3" evidence="2">
    <location>
        <begin position="22"/>
        <end position="330"/>
    </location>
</feature>
<dbReference type="RefSeq" id="WP_343924537.1">
    <property type="nucleotide sequence ID" value="NZ_BAAAKW010000027.1"/>
</dbReference>
<keyword evidence="4" id="KW-1185">Reference proteome</keyword>
<feature type="transmembrane region" description="Helical" evidence="1">
    <location>
        <begin position="284"/>
        <end position="300"/>
    </location>
</feature>
<keyword evidence="1" id="KW-1133">Transmembrane helix</keyword>
<proteinExistence type="predicted"/>
<feature type="transmembrane region" description="Helical" evidence="1">
    <location>
        <begin position="85"/>
        <end position="107"/>
    </location>
</feature>
<feature type="transmembrane region" description="Helical" evidence="1">
    <location>
        <begin position="312"/>
        <end position="334"/>
    </location>
</feature>
<dbReference type="Proteomes" id="UP001500943">
    <property type="component" value="Unassembled WGS sequence"/>
</dbReference>
<dbReference type="GO" id="GO:0016746">
    <property type="term" value="F:acyltransferase activity"/>
    <property type="evidence" value="ECO:0007669"/>
    <property type="project" value="UniProtKB-KW"/>
</dbReference>